<dbReference type="Proteomes" id="UP000009229">
    <property type="component" value="Chromosome"/>
</dbReference>
<keyword evidence="2" id="KW-1185">Reference proteome</keyword>
<organism evidence="1 2">
    <name type="scientific">Desulfofundulus kuznetsovii (strain DSM 6115 / VKM B-1805 / 17)</name>
    <name type="common">Desulfotomaculum kuznetsovii</name>
    <dbReference type="NCBI Taxonomy" id="760568"/>
    <lineage>
        <taxon>Bacteria</taxon>
        <taxon>Bacillati</taxon>
        <taxon>Bacillota</taxon>
        <taxon>Clostridia</taxon>
        <taxon>Eubacteriales</taxon>
        <taxon>Peptococcaceae</taxon>
        <taxon>Desulfofundulus</taxon>
    </lineage>
</organism>
<name>A0AAU8PZY3_DESK7</name>
<accession>A0AAU8PZY3</accession>
<dbReference type="EMBL" id="CP002770">
    <property type="protein sequence ID" value="AEG16989.1"/>
    <property type="molecule type" value="Genomic_DNA"/>
</dbReference>
<dbReference type="KEGG" id="dku:Desku_3513"/>
<proteinExistence type="predicted"/>
<reference evidence="2" key="1">
    <citation type="submission" date="2011-05" db="EMBL/GenBank/DDBJ databases">
        <title>Complete sequence of Desulfotomaculum kuznetsovii DSM 6115.</title>
        <authorList>
            <person name="Lucas S."/>
            <person name="Han J."/>
            <person name="Lapidus A."/>
            <person name="Cheng J.-F."/>
            <person name="Goodwin L."/>
            <person name="Pitluck S."/>
            <person name="Peters L."/>
            <person name="Mikhailova N."/>
            <person name="Lu M."/>
            <person name="Saunders E."/>
            <person name="Han C."/>
            <person name="Tapia R."/>
            <person name="Land M."/>
            <person name="Hauser L."/>
            <person name="Kyrpides N."/>
            <person name="Ivanova N."/>
            <person name="Pagani I."/>
            <person name="Nazina T."/>
            <person name="Ivanova A."/>
            <person name="Parshina S."/>
            <person name="Kuever J."/>
            <person name="Muyzer G."/>
            <person name="Plugge C."/>
            <person name="Stams A."/>
            <person name="Woyke T."/>
        </authorList>
    </citation>
    <scope>NUCLEOTIDE SEQUENCE [LARGE SCALE GENOMIC DNA]</scope>
    <source>
        <strain evidence="2">DSM 6115 / VKM B-1805 / 17</strain>
    </source>
</reference>
<evidence type="ECO:0000313" key="2">
    <source>
        <dbReference type="Proteomes" id="UP000009229"/>
    </source>
</evidence>
<protein>
    <submittedName>
        <fullName evidence="1">Uncharacterized protein</fullName>
    </submittedName>
</protein>
<gene>
    <name evidence="1" type="ordered locus">Desku_3513</name>
</gene>
<evidence type="ECO:0000313" key="1">
    <source>
        <dbReference type="EMBL" id="AEG16989.1"/>
    </source>
</evidence>
<dbReference type="AlphaFoldDB" id="A0AAU8PZY3"/>
<dbReference type="RefSeq" id="WP_013824492.1">
    <property type="nucleotide sequence ID" value="NC_015573.1"/>
</dbReference>
<sequence>MDSVSSSNLVIFRRFLPADWSKGLFVVSTYSDSVFPAENPLWLTSHLLRESTDRTGFLRWFFGVTNAFFAFHDQTVDITRFGCWKAKVESEGWSTWSTRKFTCTRIDGGERITVPLLYREYLGKLTGRSIKFRKPDGFKPPGLWLIGEQFYPWLPGGAEEYALKEEVAAIRYALENWLLPAGPFLVPAEKKVPRRQWEKARREGLPTAISEVWSKDKGSRTEYLITGEFAHLTPSQRAAVFSLPPEDWEESGWSEEKDREAWKKRITWGPEYWENFQVTPGRLQHITAYRRKQWEFTIATAEKFMSSEFTRDNLFEKIPFWPAKDYPIGWLFSSSSLLALVWAEIFWCTANNVTANYCAACGNLLAVKKNAEFCSKKCWEAAQVVKEGIRQDMKAMHQQLSRLAKRVEKGEISVEHYITAWQEWEKLKQQAAGRGKPAIKIHPAIVALRSPEGKRLVRAAREAGKDTYAREYAWREILAWLGRKRIAVPPEEWLHQEIYPRRQKQG</sequence>